<feature type="region of interest" description="Disordered" evidence="2">
    <location>
        <begin position="79"/>
        <end position="186"/>
    </location>
</feature>
<keyword evidence="1" id="KW-0175">Coiled coil</keyword>
<feature type="region of interest" description="Disordered" evidence="2">
    <location>
        <begin position="205"/>
        <end position="226"/>
    </location>
</feature>
<dbReference type="SUPFAM" id="SSF56399">
    <property type="entry name" value="ADP-ribosylation"/>
    <property type="match status" value="1"/>
</dbReference>
<evidence type="ECO:0000259" key="3">
    <source>
        <dbReference type="Pfam" id="PF00644"/>
    </source>
</evidence>
<feature type="compositionally biased region" description="Polar residues" evidence="2">
    <location>
        <begin position="298"/>
        <end position="309"/>
    </location>
</feature>
<feature type="compositionally biased region" description="Basic and acidic residues" evidence="2">
    <location>
        <begin position="250"/>
        <end position="288"/>
    </location>
</feature>
<name>A0A6B2KWM3_9EUKA</name>
<feature type="region of interest" description="Disordered" evidence="2">
    <location>
        <begin position="35"/>
        <end position="67"/>
    </location>
</feature>
<evidence type="ECO:0000256" key="2">
    <source>
        <dbReference type="SAM" id="MobiDB-lite"/>
    </source>
</evidence>
<dbReference type="Gene3D" id="3.90.228.10">
    <property type="match status" value="1"/>
</dbReference>
<feature type="compositionally biased region" description="Basic and acidic residues" evidence="2">
    <location>
        <begin position="35"/>
        <end position="59"/>
    </location>
</feature>
<reference evidence="4" key="1">
    <citation type="journal article" date="2020" name="J. Eukaryot. Microbiol.">
        <title>De novo Sequencing, Assembly and Annotation of the Transcriptome for the Free-Living Testate Amoeba Arcella intermedia.</title>
        <authorList>
            <person name="Ribeiro G.M."/>
            <person name="Porfirio-Sousa A.L."/>
            <person name="Maurer-Alcala X.X."/>
            <person name="Katz L.A."/>
            <person name="Lahr D.J.G."/>
        </authorList>
    </citation>
    <scope>NUCLEOTIDE SEQUENCE</scope>
</reference>
<protein>
    <recommendedName>
        <fullName evidence="3">PARP catalytic domain-containing protein</fullName>
    </recommendedName>
</protein>
<feature type="region of interest" description="Disordered" evidence="2">
    <location>
        <begin position="906"/>
        <end position="934"/>
    </location>
</feature>
<feature type="domain" description="PARP catalytic" evidence="3">
    <location>
        <begin position="1144"/>
        <end position="1283"/>
    </location>
</feature>
<dbReference type="Pfam" id="PF00644">
    <property type="entry name" value="PARP"/>
    <property type="match status" value="1"/>
</dbReference>
<evidence type="ECO:0000313" key="4">
    <source>
        <dbReference type="EMBL" id="NDV29062.1"/>
    </source>
</evidence>
<accession>A0A6B2KWM3</accession>
<evidence type="ECO:0000256" key="1">
    <source>
        <dbReference type="SAM" id="Coils"/>
    </source>
</evidence>
<feature type="coiled-coil region" evidence="1">
    <location>
        <begin position="485"/>
        <end position="646"/>
    </location>
</feature>
<feature type="compositionally biased region" description="Basic and acidic residues" evidence="2">
    <location>
        <begin position="345"/>
        <end position="380"/>
    </location>
</feature>
<organism evidence="4">
    <name type="scientific">Arcella intermedia</name>
    <dbReference type="NCBI Taxonomy" id="1963864"/>
    <lineage>
        <taxon>Eukaryota</taxon>
        <taxon>Amoebozoa</taxon>
        <taxon>Tubulinea</taxon>
        <taxon>Elardia</taxon>
        <taxon>Arcellinida</taxon>
        <taxon>Sphaerothecina</taxon>
        <taxon>Arcellidae</taxon>
        <taxon>Arcella</taxon>
    </lineage>
</organism>
<feature type="coiled-coil region" evidence="1">
    <location>
        <begin position="729"/>
        <end position="855"/>
    </location>
</feature>
<dbReference type="EMBL" id="GIBP01000093">
    <property type="protein sequence ID" value="NDV29062.1"/>
    <property type="molecule type" value="Transcribed_RNA"/>
</dbReference>
<sequence length="1287" mass="150056">MVESEKEEKKVVEEEKQSVIEAQKVKEEREKALEERERELDRIQKEKEQREMEQREMEIKQLQMQKELEERERELERQRQIEKEKEWQRQKEMEERERELERQKQIEREKELQRQKEHEERERELERQKQIEKEKELQRQKELEERERELERQKQLEREKEIQRQKELEERERELEKKKQIEREKEQQIQKQRELLEEKERELERQRQIEKQSEIEKQKELKERERELEAMKQMEIQIQQQLREKEKNLEEREKELERQKLNEINRLKDLEKERDPEPEKLSELEKDNPIIPLEPKSTDTSEITISNEIELSPPSEHKPKPLSPSQQRSPEETKRPSSNAKRGQFAHEKGRPRVKSFEKKTQSLIQKEDKSADEKVEEAKTLSSSAIAPLESPRGPKDGIETSSKSPLDTRKSSKKIKKPNSPPTSKKRTSTKNIESPFAKSYKSPEKSDSTHKKKPSHRKSEIITKCGAAEGNCPICAKPFVQSDTASEEVSTIKKEVQELQKSLEERQKAISLKEEEISLLTSTMSQAKSSLEEKETQIAKLQFLISHKVPIEDETEHLKREIEERNRLEEKRRAREEGMKEEENRKLALLEERIKELEGAKNNPDAFQLLQRQIDDLREQIAKEREQNKIILIEKEKQDKIEELEFAKLHAEIKDLKIFKNLTANWIVDEQKEAQKVIEELNEKARKLDDKLTNPEHLEKKESIKGKKEVLQTTLKTETSQRKRGLKILENELKGFEELLLNKEKQLSRKKEMGKPPIRSASMDVVHNNLKRDLEALKIQMESLKKEGLLKTKEELNQRLKEQQKVKDQIIKNLSQQSKDIQNQIEDLEENEEDADEEINKLNDKQIELQNRSGIEERDADKIIALVNNCLDCIELILTDIATPNQNLKVPLLSVPALEVPRDTHVPDQVTKATDLSPRRPKQPPPEKKPEAIAKAQPITLLVIHLKGKSKMEVSVNSIPALKKKIAEKFSIKEEFSIEYHDDEFNEFLLLGNMEELGQKAQIRVSHHPRQPWQFTHSFSENPRWVTGGGPTTPYRSITIVENGKVLEGQEFLKLKGILRKCKTEKCGKIVDVIGISNEALERAFTFYSHALMEKFRSSPSIFKKEHWKTKADASQRVWCLSQFQKYAKKFKEWVPGDVPIIPVFHGTNMPVALKIAQTGFSTVATLDPGFYGRGIYFTTSLAYASLYSKGAKATSLCHIIVSLVSPGNVYPVIEHPKAENSLKGVAGPVNPGYQSHYACVGGLSSAGCGLPCPPSTKDFVDELVLFQDAQALPKYIISIENKL</sequence>
<dbReference type="InterPro" id="IPR012317">
    <property type="entry name" value="Poly(ADP-ribose)pol_cat_dom"/>
</dbReference>
<dbReference type="GO" id="GO:0003950">
    <property type="term" value="F:NAD+ poly-ADP-ribosyltransferase activity"/>
    <property type="evidence" value="ECO:0007669"/>
    <property type="project" value="InterPro"/>
</dbReference>
<feature type="region of interest" description="Disordered" evidence="2">
    <location>
        <begin position="250"/>
        <end position="465"/>
    </location>
</feature>
<proteinExistence type="predicted"/>